<dbReference type="Pfam" id="PF05762">
    <property type="entry name" value="VWA_CoxE"/>
    <property type="match status" value="1"/>
</dbReference>
<feature type="region of interest" description="Disordered" evidence="1">
    <location>
        <begin position="174"/>
        <end position="196"/>
    </location>
</feature>
<dbReference type="Gene3D" id="3.40.50.410">
    <property type="entry name" value="von Willebrand factor, type A domain"/>
    <property type="match status" value="1"/>
</dbReference>
<evidence type="ECO:0000313" key="4">
    <source>
        <dbReference type="Proteomes" id="UP001500879"/>
    </source>
</evidence>
<name>A0ABN0YYE9_9ACTN</name>
<feature type="region of interest" description="Disordered" evidence="1">
    <location>
        <begin position="718"/>
        <end position="737"/>
    </location>
</feature>
<gene>
    <name evidence="3" type="ORF">GCM10010357_45750</name>
</gene>
<proteinExistence type="predicted"/>
<feature type="compositionally biased region" description="Gly residues" evidence="1">
    <location>
        <begin position="179"/>
        <end position="190"/>
    </location>
</feature>
<protein>
    <recommendedName>
        <fullName evidence="2">VWFA domain-containing protein</fullName>
    </recommendedName>
</protein>
<dbReference type="Pfam" id="PF18934">
    <property type="entry name" value="DUF5682"/>
    <property type="match status" value="1"/>
</dbReference>
<dbReference type="RefSeq" id="WP_344027361.1">
    <property type="nucleotide sequence ID" value="NZ_BAAABX010000049.1"/>
</dbReference>
<feature type="compositionally biased region" description="Acidic residues" evidence="1">
    <location>
        <begin position="1197"/>
        <end position="1207"/>
    </location>
</feature>
<dbReference type="InterPro" id="IPR002035">
    <property type="entry name" value="VWF_A"/>
</dbReference>
<evidence type="ECO:0000313" key="3">
    <source>
        <dbReference type="EMBL" id="GAA0419269.1"/>
    </source>
</evidence>
<keyword evidence="4" id="KW-1185">Reference proteome</keyword>
<organism evidence="3 4">
    <name type="scientific">Streptomyces luteireticuli</name>
    <dbReference type="NCBI Taxonomy" id="173858"/>
    <lineage>
        <taxon>Bacteria</taxon>
        <taxon>Bacillati</taxon>
        <taxon>Actinomycetota</taxon>
        <taxon>Actinomycetes</taxon>
        <taxon>Kitasatosporales</taxon>
        <taxon>Streptomycetaceae</taxon>
        <taxon>Streptomyces</taxon>
    </lineage>
</organism>
<feature type="region of interest" description="Disordered" evidence="1">
    <location>
        <begin position="754"/>
        <end position="786"/>
    </location>
</feature>
<dbReference type="InterPro" id="IPR008912">
    <property type="entry name" value="Uncharacterised_CoxE"/>
</dbReference>
<feature type="domain" description="VWFA" evidence="2">
    <location>
        <begin position="1009"/>
        <end position="1168"/>
    </location>
</feature>
<comment type="caution">
    <text evidence="3">The sequence shown here is derived from an EMBL/GenBank/DDBJ whole genome shotgun (WGS) entry which is preliminary data.</text>
</comment>
<dbReference type="InterPro" id="IPR036465">
    <property type="entry name" value="vWFA_dom_sf"/>
</dbReference>
<dbReference type="SUPFAM" id="SSF53300">
    <property type="entry name" value="vWA-like"/>
    <property type="match status" value="1"/>
</dbReference>
<accession>A0ABN0YYE9</accession>
<dbReference type="PANTHER" id="PTHR30634:SF16">
    <property type="entry name" value="OUTER-MEMBRANE LIPOPROTEIN LOLB"/>
    <property type="match status" value="1"/>
</dbReference>
<feature type="compositionally biased region" description="Low complexity" evidence="1">
    <location>
        <begin position="1185"/>
        <end position="1196"/>
    </location>
</feature>
<evidence type="ECO:0000256" key="1">
    <source>
        <dbReference type="SAM" id="MobiDB-lite"/>
    </source>
</evidence>
<sequence length="1215" mass="128237">MNAPDGPATSGPALLGVRHHGPGSARAVRAALERRRPRAVLVEGPPEADAIVHLAADPGMRPPVALLAHATDDPGRSAFWPLADFSPEWVAIRWALDRGAAVRFIDLPAAHTLAPWPGRPEPPPPDPVEALAAAAGRDDPERWWEDAVEHRGGVPGRDPLASFRAIAEAMAALRPADGGPDGGGPDGGGPDAPAGHDAVREAHMRLRLREARREFGDDVAVVCGAWHVPALAVRRTAAADRRVLRGLPKVRTEIAWVPWTHRRLARRSGYGAGVVSPGWYGHLFRAPDRPVERWMTTVARLLRAEGHPVSSAHVIEAVRLADTLAAVRGRPLPGLAETTDAILAVMCDGSPVPLALVQDRLVVGDALGTVPDAAPAAPLRRDLTRLQRTLRLPPEAALREREFDLRKDSGAARSRLLHRLRILGVDWGEPLPARGGSGTFKEVWRLCWEPGLAVRLAEAGVWGTTVGAAAAARAGAAARSAGSPAEVTALAEQCLLAGLPDALPAVLRALADRAALDADVGRLARALPALVRAVRYGDVRRTDTGALAGVAAGLAERVFAGLPGACSGLGRDAAREALGDVDVVHRAVALLERPGMRERWAAVLAGLAGRERIPGEIRGRAARLLLDEGRLPDARAARLMALALSPAEEPAEAAAWIEGFTTGDGAGGLLLVHDERLFALTDAWLTGVPAGTFPGVLPLLRRTFAEFAPAVRRAVGERVRAGGPGPSSAPGRTPPLDPVRAAAVLPTLRLLLDLGDDLDDNPGDNHDEAPTAPPVPGPGVPGDAPTDAARRERLRRWRLVLGAGCGPDGCDPDGRGTDGTGTELDGDDAAMDRALEALYGAPRAARGTGRDGRRGGGLGASAPRVARWLGDIRTYFPSSVVQVMQRDALERLGLTPLLLEPELLTAVEADVHLAGTLLSLARAMPEETRATAREVVRKVVRDLEDRLAGRTRAALTGALDRSARARRPRPRDIDWNLTIRANLQHYLPEHRTVVPERLVGHARAARSLRKEVFLCVDQSGSMAASVVHAAVFGAVLASTRSLDTRLIAFDTAVVDLTDRLADPVEALFGVQLGGGTDIDRALAHCQSRITRPAETVVVLISDLHEGGPPDGMLRRVAAMKAAGVRFVALLALSDEGTPAHDHEHAAALAALGVPAFACTPDLFPEVMAAALENRPLPVPGPSIPGPRSSFRAGPEQGPDDGPDDGGTEEPRTRWA</sequence>
<dbReference type="CDD" id="cd01462">
    <property type="entry name" value="VWA_YIEM_type"/>
    <property type="match status" value="1"/>
</dbReference>
<feature type="region of interest" description="Disordered" evidence="1">
    <location>
        <begin position="1174"/>
        <end position="1215"/>
    </location>
</feature>
<feature type="region of interest" description="Disordered" evidence="1">
    <location>
        <begin position="1"/>
        <end position="22"/>
    </location>
</feature>
<dbReference type="InterPro" id="IPR043737">
    <property type="entry name" value="DUF5682"/>
</dbReference>
<dbReference type="PANTHER" id="PTHR30634">
    <property type="entry name" value="OUTER MEMBRANE LOLAB LIPOPROTEIN INSERTION APPARATUS"/>
    <property type="match status" value="1"/>
</dbReference>
<reference evidence="3 4" key="1">
    <citation type="journal article" date="2019" name="Int. J. Syst. Evol. Microbiol.">
        <title>The Global Catalogue of Microorganisms (GCM) 10K type strain sequencing project: providing services to taxonomists for standard genome sequencing and annotation.</title>
        <authorList>
            <consortium name="The Broad Institute Genomics Platform"/>
            <consortium name="The Broad Institute Genome Sequencing Center for Infectious Disease"/>
            <person name="Wu L."/>
            <person name="Ma J."/>
        </authorList>
    </citation>
    <scope>NUCLEOTIDE SEQUENCE [LARGE SCALE GENOMIC DNA]</scope>
    <source>
        <strain evidence="3 4">JCM 4788</strain>
    </source>
</reference>
<evidence type="ECO:0000259" key="2">
    <source>
        <dbReference type="SMART" id="SM00327"/>
    </source>
</evidence>
<dbReference type="Proteomes" id="UP001500879">
    <property type="component" value="Unassembled WGS sequence"/>
</dbReference>
<dbReference type="SMART" id="SM00327">
    <property type="entry name" value="VWA"/>
    <property type="match status" value="1"/>
</dbReference>
<dbReference type="InterPro" id="IPR050458">
    <property type="entry name" value="LolB"/>
</dbReference>
<dbReference type="EMBL" id="BAAABX010000049">
    <property type="protein sequence ID" value="GAA0419269.1"/>
    <property type="molecule type" value="Genomic_DNA"/>
</dbReference>